<dbReference type="EMBL" id="ML978138">
    <property type="protein sequence ID" value="KAF2093501.1"/>
    <property type="molecule type" value="Genomic_DNA"/>
</dbReference>
<dbReference type="GO" id="GO:0016787">
    <property type="term" value="F:hydrolase activity"/>
    <property type="evidence" value="ECO:0007669"/>
    <property type="project" value="UniProtKB-KW"/>
</dbReference>
<dbReference type="OrthoDB" id="2334691at2759"/>
<name>A0A9P4I1X7_9PEZI</name>
<organism evidence="3 4">
    <name type="scientific">Rhizodiscina lignyota</name>
    <dbReference type="NCBI Taxonomy" id="1504668"/>
    <lineage>
        <taxon>Eukaryota</taxon>
        <taxon>Fungi</taxon>
        <taxon>Dikarya</taxon>
        <taxon>Ascomycota</taxon>
        <taxon>Pezizomycotina</taxon>
        <taxon>Dothideomycetes</taxon>
        <taxon>Pleosporomycetidae</taxon>
        <taxon>Aulographales</taxon>
        <taxon>Rhizodiscinaceae</taxon>
        <taxon>Rhizodiscina</taxon>
    </lineage>
</organism>
<evidence type="ECO:0000313" key="4">
    <source>
        <dbReference type="Proteomes" id="UP000799772"/>
    </source>
</evidence>
<dbReference type="SUPFAM" id="SSF53474">
    <property type="entry name" value="alpha/beta-Hydrolases"/>
    <property type="match status" value="1"/>
</dbReference>
<keyword evidence="4" id="KW-1185">Reference proteome</keyword>
<evidence type="ECO:0000256" key="1">
    <source>
        <dbReference type="ARBA" id="ARBA00022729"/>
    </source>
</evidence>
<keyword evidence="1" id="KW-0732">Signal</keyword>
<dbReference type="InterPro" id="IPR050955">
    <property type="entry name" value="Plant_Biomass_Hydrol_Est"/>
</dbReference>
<sequence length="327" mass="36843">MDIPRLISTSDVPHQFLAASYLVGTIPFKALRTDPRVSYTLYVPPDHYNPDPSLQHVEHSENLSPAYHLPPLPLVVNIHGTRRNAEACRDRLIEFANRSRVAVLAPLFPGGIDSFNDLHNYKLLRYQSLRSDIAFLDILDEVKVRWPGIATEKVFLVGFSGGGTFAHRFMYLHPERLHAVSVGAPGQVTMLDDGVKWPNGIKDVAEVFHGAVIDKAKIRELKIQLLVGGADNEVHGGTEFWEWLAEKRREVLKGSGQLNDGKGRQGPERMSGDRISNLKRVKSDWEKYGIQCRFDIVDGVKHESSKAVPLVIDFLQPLVEHQHTRNR</sequence>
<keyword evidence="2 3" id="KW-0378">Hydrolase</keyword>
<comment type="caution">
    <text evidence="3">The sequence shown here is derived from an EMBL/GenBank/DDBJ whole genome shotgun (WGS) entry which is preliminary data.</text>
</comment>
<evidence type="ECO:0000313" key="3">
    <source>
        <dbReference type="EMBL" id="KAF2093501.1"/>
    </source>
</evidence>
<dbReference type="InterPro" id="IPR029058">
    <property type="entry name" value="AB_hydrolase_fold"/>
</dbReference>
<proteinExistence type="predicted"/>
<accession>A0A9P4I1X7</accession>
<gene>
    <name evidence="3" type="ORF">NA57DRAFT_81430</name>
</gene>
<dbReference type="PANTHER" id="PTHR43037">
    <property type="entry name" value="UNNAMED PRODUCT-RELATED"/>
    <property type="match status" value="1"/>
</dbReference>
<dbReference type="PANTHER" id="PTHR43037:SF5">
    <property type="entry name" value="FERULOYL ESTERASE"/>
    <property type="match status" value="1"/>
</dbReference>
<reference evidence="3" key="1">
    <citation type="journal article" date="2020" name="Stud. Mycol.">
        <title>101 Dothideomycetes genomes: a test case for predicting lifestyles and emergence of pathogens.</title>
        <authorList>
            <person name="Haridas S."/>
            <person name="Albert R."/>
            <person name="Binder M."/>
            <person name="Bloem J."/>
            <person name="Labutti K."/>
            <person name="Salamov A."/>
            <person name="Andreopoulos B."/>
            <person name="Baker S."/>
            <person name="Barry K."/>
            <person name="Bills G."/>
            <person name="Bluhm B."/>
            <person name="Cannon C."/>
            <person name="Castanera R."/>
            <person name="Culley D."/>
            <person name="Daum C."/>
            <person name="Ezra D."/>
            <person name="Gonzalez J."/>
            <person name="Henrissat B."/>
            <person name="Kuo A."/>
            <person name="Liang C."/>
            <person name="Lipzen A."/>
            <person name="Lutzoni F."/>
            <person name="Magnuson J."/>
            <person name="Mondo S."/>
            <person name="Nolan M."/>
            <person name="Ohm R."/>
            <person name="Pangilinan J."/>
            <person name="Park H.-J."/>
            <person name="Ramirez L."/>
            <person name="Alfaro M."/>
            <person name="Sun H."/>
            <person name="Tritt A."/>
            <person name="Yoshinaga Y."/>
            <person name="Zwiers L.-H."/>
            <person name="Turgeon B."/>
            <person name="Goodwin S."/>
            <person name="Spatafora J."/>
            <person name="Crous P."/>
            <person name="Grigoriev I."/>
        </authorList>
    </citation>
    <scope>NUCLEOTIDE SEQUENCE</scope>
    <source>
        <strain evidence="3">CBS 133067</strain>
    </source>
</reference>
<evidence type="ECO:0000256" key="2">
    <source>
        <dbReference type="ARBA" id="ARBA00022801"/>
    </source>
</evidence>
<dbReference type="AlphaFoldDB" id="A0A9P4I1X7"/>
<dbReference type="Gene3D" id="3.40.50.1820">
    <property type="entry name" value="alpha/beta hydrolase"/>
    <property type="match status" value="1"/>
</dbReference>
<protein>
    <submittedName>
        <fullName evidence="3">Poly hydrolase</fullName>
    </submittedName>
</protein>
<dbReference type="Proteomes" id="UP000799772">
    <property type="component" value="Unassembled WGS sequence"/>
</dbReference>